<keyword evidence="1" id="KW-0472">Membrane</keyword>
<evidence type="ECO:0000313" key="4">
    <source>
        <dbReference type="Proteomes" id="UP000198728"/>
    </source>
</evidence>
<name>A0A1I1LI30_9RHOB</name>
<keyword evidence="1" id="KW-1133">Transmembrane helix</keyword>
<dbReference type="STRING" id="441112.SAMN04488094_108135"/>
<feature type="transmembrane region" description="Helical" evidence="1">
    <location>
        <begin position="226"/>
        <end position="251"/>
    </location>
</feature>
<dbReference type="InterPro" id="IPR019088">
    <property type="entry name" value="CHP02186-rel_TM"/>
</dbReference>
<evidence type="ECO:0000256" key="1">
    <source>
        <dbReference type="SAM" id="Phobius"/>
    </source>
</evidence>
<dbReference type="OrthoDB" id="9815212at2"/>
<dbReference type="RefSeq" id="WP_093361326.1">
    <property type="nucleotide sequence ID" value="NZ_FOLG01000008.1"/>
</dbReference>
<sequence length="254" mass="27679">MRRWVACLLLVLGMASAAQAQQVVADLSQSRISITTSFAGSHILVFGAVREDRDAPQEPFDIIVTVSGPVERTLVRKKERVAGIWVNTRSATISAAPTFYKVSSTSTLHHILSEEADERYSITIPRAIRAVGLADDAPTGEPFTKALVRIREKDGTYTVDEGGVTMIGDVLFRADIELPSNIVEGNYFARIFVMRDGEVLASFTDLLGVQKVGLERWIYALAQEQAAIYGLLSLAIAIAAGWAASAVFTYLRKS</sequence>
<protein>
    <recommendedName>
        <fullName evidence="5">Transmembrane protein (Alph_Pro_TM)</fullName>
    </recommendedName>
</protein>
<dbReference type="EMBL" id="FOLG01000008">
    <property type="protein sequence ID" value="SFC72699.1"/>
    <property type="molecule type" value="Genomic_DNA"/>
</dbReference>
<reference evidence="3 4" key="1">
    <citation type="submission" date="2016-10" db="EMBL/GenBank/DDBJ databases">
        <authorList>
            <person name="de Groot N.N."/>
        </authorList>
    </citation>
    <scope>NUCLEOTIDE SEQUENCE [LARGE SCALE GENOMIC DNA]</scope>
    <source>
        <strain evidence="3 4">DSM 19548</strain>
    </source>
</reference>
<keyword evidence="2" id="KW-0732">Signal</keyword>
<keyword evidence="4" id="KW-1185">Reference proteome</keyword>
<evidence type="ECO:0000256" key="2">
    <source>
        <dbReference type="SAM" id="SignalP"/>
    </source>
</evidence>
<dbReference type="AlphaFoldDB" id="A0A1I1LI30"/>
<dbReference type="Pfam" id="PF09608">
    <property type="entry name" value="Alph_Pro_TM"/>
    <property type="match status" value="1"/>
</dbReference>
<gene>
    <name evidence="3" type="ORF">SAMN04488094_108135</name>
</gene>
<dbReference type="Proteomes" id="UP000198728">
    <property type="component" value="Unassembled WGS sequence"/>
</dbReference>
<feature type="chain" id="PRO_5011469550" description="Transmembrane protein (Alph_Pro_TM)" evidence="2">
    <location>
        <begin position="21"/>
        <end position="254"/>
    </location>
</feature>
<feature type="signal peptide" evidence="2">
    <location>
        <begin position="1"/>
        <end position="20"/>
    </location>
</feature>
<keyword evidence="1" id="KW-0812">Transmembrane</keyword>
<accession>A0A1I1LI30</accession>
<evidence type="ECO:0000313" key="3">
    <source>
        <dbReference type="EMBL" id="SFC72699.1"/>
    </source>
</evidence>
<proteinExistence type="predicted"/>
<organism evidence="3 4">
    <name type="scientific">Tropicimonas isoalkanivorans</name>
    <dbReference type="NCBI Taxonomy" id="441112"/>
    <lineage>
        <taxon>Bacteria</taxon>
        <taxon>Pseudomonadati</taxon>
        <taxon>Pseudomonadota</taxon>
        <taxon>Alphaproteobacteria</taxon>
        <taxon>Rhodobacterales</taxon>
        <taxon>Roseobacteraceae</taxon>
        <taxon>Tropicimonas</taxon>
    </lineage>
</organism>
<evidence type="ECO:0008006" key="5">
    <source>
        <dbReference type="Google" id="ProtNLM"/>
    </source>
</evidence>